<evidence type="ECO:0000256" key="4">
    <source>
        <dbReference type="HAMAP-Rule" id="MF_01675"/>
    </source>
</evidence>
<name>A0ABD8A6E4_9EURY</name>
<dbReference type="GO" id="GO:0043766">
    <property type="term" value="F:Sep-tRNA:Cys-tRNA synthase activity"/>
    <property type="evidence" value="ECO:0007669"/>
    <property type="project" value="UniProtKB-UniRule"/>
</dbReference>
<sequence length="459" mass="49699">MKEQVQKTFEALFALEDIREVLREALPTGPDPGEEQAIRAGVARVRAILDDLEAGTGSPSVTKIAGSLGIRNREEEIINIQPIQAAGRLTPEARKALIAYGDGYSTCDACRKPFRLDKITKPPIAAFHEDLARFLNMDVARVVSGARRGFQAVTSTLVGKGDPVIVSALAHYTEFLAVEGAGGAVKEVPVSKQNLVTPDAVAEKIEAVLRETGKTPALAMIDHVDYLFGNVHDVAGIGKVVHQYDIPFLVNGAYTVGVMPVDGKALGADFVVGSGHKSMASPAPSGVIAATAEWAPRVFRTTAMTGDLTHRKFGIKEVEMLGCTLMGANLIAMIASFPTVRERTLRWDEEVKKSNYFIDGLLAIEGTKVLSEYPRKHTLTKVDTTGSFDRVASTHKRRGFFLSDELSRRGIVGEFAGATRTWKLNTFGLSWKKIRYLTEAFQEIAAKYDLPLATGTGPA</sequence>
<keyword evidence="2 4" id="KW-0663">Pyridoxal phosphate</keyword>
<keyword evidence="1 4" id="KW-0808">Transferase</keyword>
<evidence type="ECO:0000256" key="2">
    <source>
        <dbReference type="ARBA" id="ARBA00022898"/>
    </source>
</evidence>
<dbReference type="Gene3D" id="3.40.640.10">
    <property type="entry name" value="Type I PLP-dependent aspartate aminotransferase-like (Major domain)"/>
    <property type="match status" value="1"/>
</dbReference>
<keyword evidence="7" id="KW-1185">Reference proteome</keyword>
<dbReference type="NCBIfam" id="TIGR02539">
    <property type="entry name" value="SepCysS"/>
    <property type="match status" value="1"/>
</dbReference>
<comment type="subunit">
    <text evidence="4">Homodimer. Interacts with SepRS.</text>
</comment>
<keyword evidence="3 4" id="KW-0648">Protein biosynthesis</keyword>
<dbReference type="Pfam" id="PF00266">
    <property type="entry name" value="Aminotran_5"/>
    <property type="match status" value="1"/>
</dbReference>
<gene>
    <name evidence="6" type="primary">pscS</name>
    <name evidence="6" type="ORF">R6Y95_06375</name>
</gene>
<dbReference type="EC" id="2.5.1.73" evidence="4"/>
<dbReference type="EMBL" id="CP137641">
    <property type="protein sequence ID" value="WOX55096.1"/>
    <property type="molecule type" value="Genomic_DNA"/>
</dbReference>
<comment type="similarity">
    <text evidence="4">Belongs to the SepCysS family.</text>
</comment>
<evidence type="ECO:0000256" key="3">
    <source>
        <dbReference type="ARBA" id="ARBA00022917"/>
    </source>
</evidence>
<organism evidence="6 7">
    <name type="scientific">Methanoculleus palmolei</name>
    <dbReference type="NCBI Taxonomy" id="72612"/>
    <lineage>
        <taxon>Archaea</taxon>
        <taxon>Methanobacteriati</taxon>
        <taxon>Methanobacteriota</taxon>
        <taxon>Stenosarchaea group</taxon>
        <taxon>Methanomicrobia</taxon>
        <taxon>Methanomicrobiales</taxon>
        <taxon>Methanomicrobiaceae</taxon>
        <taxon>Methanoculleus</taxon>
    </lineage>
</organism>
<dbReference type="InterPro" id="IPR013375">
    <property type="entry name" value="Sep_Cys-tRNA_synth_arc"/>
</dbReference>
<proteinExistence type="inferred from homology"/>
<dbReference type="InterPro" id="IPR015422">
    <property type="entry name" value="PyrdxlP-dep_Trfase_small"/>
</dbReference>
<dbReference type="PANTHER" id="PTHR43586:SF3">
    <property type="entry name" value="O-PHOSPHO-L-SERYL-TRNA:CYS-TRNA SYNTHASE"/>
    <property type="match status" value="1"/>
</dbReference>
<feature type="binding site" evidence="4">
    <location>
        <begin position="146"/>
        <end position="147"/>
    </location>
    <ligand>
        <name>pyridoxal 5'-phosphate</name>
        <dbReference type="ChEBI" id="CHEBI:597326"/>
    </ligand>
</feature>
<dbReference type="InterPro" id="IPR015424">
    <property type="entry name" value="PyrdxlP-dep_Trfase"/>
</dbReference>
<evidence type="ECO:0000259" key="5">
    <source>
        <dbReference type="Pfam" id="PF00266"/>
    </source>
</evidence>
<dbReference type="InterPro" id="IPR015421">
    <property type="entry name" value="PyrdxlP-dep_Trfase_major"/>
</dbReference>
<evidence type="ECO:0000256" key="1">
    <source>
        <dbReference type="ARBA" id="ARBA00022679"/>
    </source>
</evidence>
<feature type="modified residue" description="N6-(pyridoxal phosphate)lysine" evidence="4">
    <location>
        <position position="277"/>
    </location>
</feature>
<feature type="domain" description="Aminotransferase class V" evidence="5">
    <location>
        <begin position="123"/>
        <end position="382"/>
    </location>
</feature>
<dbReference type="SUPFAM" id="SSF53383">
    <property type="entry name" value="PLP-dependent transferases"/>
    <property type="match status" value="1"/>
</dbReference>
<evidence type="ECO:0000313" key="6">
    <source>
        <dbReference type="EMBL" id="WOX55096.1"/>
    </source>
</evidence>
<dbReference type="Proteomes" id="UP001626603">
    <property type="component" value="Chromosome"/>
</dbReference>
<feature type="binding site" evidence="4">
    <location>
        <begin position="274"/>
        <end position="276"/>
    </location>
    <ligand>
        <name>pyridoxal 5'-phosphate</name>
        <dbReference type="ChEBI" id="CHEBI:597326"/>
    </ligand>
</feature>
<dbReference type="GO" id="GO:0006412">
    <property type="term" value="P:translation"/>
    <property type="evidence" value="ECO:0007669"/>
    <property type="project" value="UniProtKB-KW"/>
</dbReference>
<dbReference type="Gene3D" id="3.90.1150.10">
    <property type="entry name" value="Aspartate Aminotransferase, domain 1"/>
    <property type="match status" value="1"/>
</dbReference>
<dbReference type="InterPro" id="IPR000192">
    <property type="entry name" value="Aminotrans_V_dom"/>
</dbReference>
<dbReference type="HAMAP" id="MF_01675">
    <property type="entry name" value="Sep_Cys_tRNA_synth"/>
    <property type="match status" value="1"/>
</dbReference>
<dbReference type="PANTHER" id="PTHR43586">
    <property type="entry name" value="CYSTEINE DESULFURASE"/>
    <property type="match status" value="1"/>
</dbReference>
<reference evidence="6 7" key="1">
    <citation type="submission" date="2023-10" db="EMBL/GenBank/DDBJ databases">
        <title>The complete genome sequence of Methanoculleus palmolei DSM 4273.</title>
        <authorList>
            <person name="Lai S.-J."/>
            <person name="You Y.-T."/>
            <person name="Chen S.-C."/>
        </authorList>
    </citation>
    <scope>NUCLEOTIDE SEQUENCE [LARGE SCALE GENOMIC DNA]</scope>
    <source>
        <strain evidence="6 7">DSM 4273</strain>
    </source>
</reference>
<protein>
    <recommendedName>
        <fullName evidence="4">O-phospho-L-seryl-tRNA:Cys-tRNA synthase</fullName>
        <ecNumber evidence="4">2.5.1.73</ecNumber>
    </recommendedName>
    <alternativeName>
        <fullName evidence="4">Sep-tRNA:Cys-tRNA synthase</fullName>
        <shortName evidence="4">SepCysS</shortName>
    </alternativeName>
</protein>
<comment type="function">
    <text evidence="4">Converts O-phospho-L-seryl-tRNA(Cys) (Sep-tRNA(Cys)) to L-cysteinyl-tRNA(Cys) (Cys-tRNA(Cys)).</text>
</comment>
<evidence type="ECO:0000313" key="7">
    <source>
        <dbReference type="Proteomes" id="UP001626603"/>
    </source>
</evidence>
<comment type="cofactor">
    <cofactor evidence="4">
        <name>pyridoxal 5'-phosphate</name>
        <dbReference type="ChEBI" id="CHEBI:597326"/>
    </cofactor>
</comment>
<dbReference type="NCBIfam" id="NF006810">
    <property type="entry name" value="PRK09331.1"/>
    <property type="match status" value="1"/>
</dbReference>
<accession>A0ABD8A6E4</accession>
<feature type="binding site" evidence="4">
    <location>
        <position position="251"/>
    </location>
    <ligand>
        <name>pyridoxal 5'-phosphate</name>
        <dbReference type="ChEBI" id="CHEBI:597326"/>
    </ligand>
</feature>
<comment type="catalytic activity">
    <reaction evidence="4">
        <text>O-phospho-L-seryl-tRNA(Cys) + hydrogen sulfide + H(+) = L-cysteinyl-tRNA(Cys) + phosphate</text>
        <dbReference type="Rhea" id="RHEA:25686"/>
        <dbReference type="Rhea" id="RHEA-COMP:9679"/>
        <dbReference type="Rhea" id="RHEA-COMP:9719"/>
        <dbReference type="ChEBI" id="CHEBI:15378"/>
        <dbReference type="ChEBI" id="CHEBI:29919"/>
        <dbReference type="ChEBI" id="CHEBI:43474"/>
        <dbReference type="ChEBI" id="CHEBI:78517"/>
        <dbReference type="ChEBI" id="CHEBI:78551"/>
        <dbReference type="EC" id="2.5.1.73"/>
    </reaction>
</comment>
<dbReference type="AlphaFoldDB" id="A0ABD8A6E4"/>